<evidence type="ECO:0000313" key="1">
    <source>
        <dbReference type="EMBL" id="NLK33012.1"/>
    </source>
</evidence>
<name>A0A7K4AWH7_9EURY</name>
<organism evidence="1 2">
    <name type="scientific">Methanosarcina flavescens</name>
    <dbReference type="NCBI Taxonomy" id="1715806"/>
    <lineage>
        <taxon>Archaea</taxon>
        <taxon>Methanobacteriati</taxon>
        <taxon>Methanobacteriota</taxon>
        <taxon>Stenosarchaea group</taxon>
        <taxon>Methanomicrobia</taxon>
        <taxon>Methanosarcinales</taxon>
        <taxon>Methanosarcinaceae</taxon>
        <taxon>Methanosarcina</taxon>
    </lineage>
</organism>
<comment type="caution">
    <text evidence="1">The sequence shown here is derived from an EMBL/GenBank/DDBJ whole genome shotgun (WGS) entry which is preliminary data.</text>
</comment>
<dbReference type="AlphaFoldDB" id="A0A7K4AWH7"/>
<gene>
    <name evidence="1" type="ORF">GX302_09360</name>
</gene>
<protein>
    <submittedName>
        <fullName evidence="1">Uncharacterized protein</fullName>
    </submittedName>
</protein>
<dbReference type="Proteomes" id="UP000585579">
    <property type="component" value="Unassembled WGS sequence"/>
</dbReference>
<dbReference type="GeneID" id="53687361"/>
<dbReference type="RefSeq" id="WP_167829543.1">
    <property type="nucleotide sequence ID" value="NZ_CP032683.1"/>
</dbReference>
<proteinExistence type="predicted"/>
<evidence type="ECO:0000313" key="2">
    <source>
        <dbReference type="Proteomes" id="UP000585579"/>
    </source>
</evidence>
<accession>A0A7K4AWH7</accession>
<dbReference type="EMBL" id="JAAYQL010000056">
    <property type="protein sequence ID" value="NLK33012.1"/>
    <property type="molecule type" value="Genomic_DNA"/>
</dbReference>
<sequence length="47" mass="5416">MELHRHKQETPSSTAAGWQVDEEYVNSTGIKKKFGNKEPIWKIEALC</sequence>
<reference evidence="1 2" key="1">
    <citation type="journal article" date="2020" name="Biotechnol. Biofuels">
        <title>New insights from the biogas microbiome by comprehensive genome-resolved metagenomics of nearly 1600 species originating from multiple anaerobic digesters.</title>
        <authorList>
            <person name="Campanaro S."/>
            <person name="Treu L."/>
            <person name="Rodriguez-R L.M."/>
            <person name="Kovalovszki A."/>
            <person name="Ziels R.M."/>
            <person name="Maus I."/>
            <person name="Zhu X."/>
            <person name="Kougias P.G."/>
            <person name="Basile A."/>
            <person name="Luo G."/>
            <person name="Schluter A."/>
            <person name="Konstantinidis K.T."/>
            <person name="Angelidaki I."/>
        </authorList>
    </citation>
    <scope>NUCLEOTIDE SEQUENCE [LARGE SCALE GENOMIC DNA]</scope>
    <source>
        <strain evidence="1">AS22ysBPME_46</strain>
    </source>
</reference>